<feature type="transmembrane region" description="Helical" evidence="1">
    <location>
        <begin position="135"/>
        <end position="153"/>
    </location>
</feature>
<dbReference type="OrthoDB" id="8527169at2"/>
<name>A0A4R3MTU4_9GAMM</name>
<evidence type="ECO:0000256" key="1">
    <source>
        <dbReference type="SAM" id="Phobius"/>
    </source>
</evidence>
<sequence>MSLIVSSIPGRLRLRARDLDPEQAAALPVAIEAIAALPGVREVTDNPRTTSVLIHYDPRILSQTSMETAVLTLLGADDEIAPAASAATDEARVEATKMRSPQTKWRSHINRGAKLGTMTAMAVSLLALLARYKRVHARAGILALVFVSVHLYIQRRRLLR</sequence>
<protein>
    <submittedName>
        <fullName evidence="2">Uncharacterized protein</fullName>
    </submittedName>
</protein>
<evidence type="ECO:0000313" key="3">
    <source>
        <dbReference type="Proteomes" id="UP000295717"/>
    </source>
</evidence>
<gene>
    <name evidence="2" type="ORF">EDC35_1124</name>
</gene>
<keyword evidence="1" id="KW-0472">Membrane</keyword>
<comment type="caution">
    <text evidence="2">The sequence shown here is derived from an EMBL/GenBank/DDBJ whole genome shotgun (WGS) entry which is preliminary data.</text>
</comment>
<keyword evidence="3" id="KW-1185">Reference proteome</keyword>
<dbReference type="AlphaFoldDB" id="A0A4R3MTU4"/>
<evidence type="ECO:0000313" key="2">
    <source>
        <dbReference type="EMBL" id="TCT18681.1"/>
    </source>
</evidence>
<dbReference type="Pfam" id="PF19991">
    <property type="entry name" value="HMA_2"/>
    <property type="match status" value="1"/>
</dbReference>
<organism evidence="2 3">
    <name type="scientific">Thiobaca trueperi</name>
    <dbReference type="NCBI Taxonomy" id="127458"/>
    <lineage>
        <taxon>Bacteria</taxon>
        <taxon>Pseudomonadati</taxon>
        <taxon>Pseudomonadota</taxon>
        <taxon>Gammaproteobacteria</taxon>
        <taxon>Chromatiales</taxon>
        <taxon>Chromatiaceae</taxon>
        <taxon>Thiobaca</taxon>
    </lineage>
</organism>
<dbReference type="EMBL" id="SMAO01000012">
    <property type="protein sequence ID" value="TCT18681.1"/>
    <property type="molecule type" value="Genomic_DNA"/>
</dbReference>
<proteinExistence type="predicted"/>
<reference evidence="2 3" key="1">
    <citation type="submission" date="2019-03" db="EMBL/GenBank/DDBJ databases">
        <title>Genomic Encyclopedia of Type Strains, Phase IV (KMG-IV): sequencing the most valuable type-strain genomes for metagenomic binning, comparative biology and taxonomic classification.</title>
        <authorList>
            <person name="Goeker M."/>
        </authorList>
    </citation>
    <scope>NUCLEOTIDE SEQUENCE [LARGE SCALE GENOMIC DNA]</scope>
    <source>
        <strain evidence="2 3">DSM 13587</strain>
    </source>
</reference>
<dbReference type="Proteomes" id="UP000295717">
    <property type="component" value="Unassembled WGS sequence"/>
</dbReference>
<keyword evidence="1" id="KW-1133">Transmembrane helix</keyword>
<accession>A0A4R3MTU4</accession>
<dbReference type="RefSeq" id="WP_132978514.1">
    <property type="nucleotide sequence ID" value="NZ_SMAO01000012.1"/>
</dbReference>
<keyword evidence="1" id="KW-0812">Transmembrane</keyword>